<keyword evidence="3" id="KW-1185">Reference proteome</keyword>
<dbReference type="SUPFAM" id="SSF52540">
    <property type="entry name" value="P-loop containing nucleoside triphosphate hydrolases"/>
    <property type="match status" value="1"/>
</dbReference>
<keyword evidence="2" id="KW-0131">Cell cycle</keyword>
<organism evidence="2 3">
    <name type="scientific">Pseudomonas wadenswilerensis</name>
    <dbReference type="NCBI Taxonomy" id="1785161"/>
    <lineage>
        <taxon>Bacteria</taxon>
        <taxon>Pseudomonadati</taxon>
        <taxon>Pseudomonadota</taxon>
        <taxon>Gammaproteobacteria</taxon>
        <taxon>Pseudomonadales</taxon>
        <taxon>Pseudomonadaceae</taxon>
        <taxon>Pseudomonas</taxon>
    </lineage>
</organism>
<evidence type="ECO:0000256" key="1">
    <source>
        <dbReference type="ARBA" id="ARBA00022763"/>
    </source>
</evidence>
<dbReference type="InterPro" id="IPR017166">
    <property type="entry name" value="UCP037290"/>
</dbReference>
<dbReference type="GO" id="GO:0006281">
    <property type="term" value="P:DNA repair"/>
    <property type="evidence" value="ECO:0007669"/>
    <property type="project" value="TreeGrafter"/>
</dbReference>
<sequence>MGAVVSLDGLLDQQRVWKGRPQALPQGLQPTGHAALDAALPGGGWPAGALTELLLAAEGCGELQLLWPSLARLTQAGERVVLIAPPFIPYPPAWQAAGVDLQWLAVVQAGPSEVLWAAEQCLRSGSCGAVLCWPHKADDRALRRLQVAAESGQTLAFACRPQQAALNPSPAALRIAVDAQPAQWRVLKCRGGLAPATPIACPGRG</sequence>
<dbReference type="InterPro" id="IPR047610">
    <property type="entry name" value="ImuA_translesion"/>
</dbReference>
<evidence type="ECO:0000313" key="2">
    <source>
        <dbReference type="EMBL" id="SUQ63708.1"/>
    </source>
</evidence>
<dbReference type="AlphaFoldDB" id="A0A380T2G2"/>
<dbReference type="NCBIfam" id="NF033429">
    <property type="entry name" value="ImuA_translesion"/>
    <property type="match status" value="1"/>
</dbReference>
<evidence type="ECO:0000313" key="3">
    <source>
        <dbReference type="Proteomes" id="UP000255177"/>
    </source>
</evidence>
<dbReference type="PANTHER" id="PTHR35369">
    <property type="entry name" value="BLR3025 PROTEIN-RELATED"/>
    <property type="match status" value="1"/>
</dbReference>
<dbReference type="InterPro" id="IPR027417">
    <property type="entry name" value="P-loop_NTPase"/>
</dbReference>
<name>A0A380T2G2_9PSED</name>
<reference evidence="3" key="1">
    <citation type="submission" date="2018-07" db="EMBL/GenBank/DDBJ databases">
        <authorList>
            <person name="Blom J."/>
        </authorList>
    </citation>
    <scope>NUCLEOTIDE SEQUENCE [LARGE SCALE GENOMIC DNA]</scope>
    <source>
        <strain evidence="3">CCOS 864</strain>
    </source>
</reference>
<keyword evidence="1" id="KW-0227">DNA damage</keyword>
<dbReference type="InterPro" id="IPR050356">
    <property type="entry name" value="SulA_CellDiv_inhibitor"/>
</dbReference>
<accession>A0A380T2G2</accession>
<gene>
    <name evidence="2" type="ORF">CCOS864_03161</name>
</gene>
<dbReference type="GO" id="GO:0051301">
    <property type="term" value="P:cell division"/>
    <property type="evidence" value="ECO:0007669"/>
    <property type="project" value="UniProtKB-KW"/>
</dbReference>
<proteinExistence type="predicted"/>
<dbReference type="RefSeq" id="WP_115087250.1">
    <property type="nucleotide sequence ID" value="NZ_CBCSFG010000015.1"/>
</dbReference>
<dbReference type="EMBL" id="UIDD01000008">
    <property type="protein sequence ID" value="SUQ63708.1"/>
    <property type="molecule type" value="Genomic_DNA"/>
</dbReference>
<dbReference type="PANTHER" id="PTHR35369:SF3">
    <property type="entry name" value="TRANSLESION DNA SYNTHESIS-ASSOCIATED PROTEIN IMUA"/>
    <property type="match status" value="1"/>
</dbReference>
<dbReference type="Proteomes" id="UP000255177">
    <property type="component" value="Unassembled WGS sequence"/>
</dbReference>
<dbReference type="Gene3D" id="3.40.50.300">
    <property type="entry name" value="P-loop containing nucleotide triphosphate hydrolases"/>
    <property type="match status" value="1"/>
</dbReference>
<protein>
    <submittedName>
        <fullName evidence="2">Putative sOS cell division inhibitor</fullName>
    </submittedName>
</protein>
<dbReference type="PIRSF" id="PIRSF037290">
    <property type="entry name" value="UCP037290"/>
    <property type="match status" value="1"/>
</dbReference>
<keyword evidence="2" id="KW-0132">Cell division</keyword>